<feature type="transmembrane region" description="Helical" evidence="7">
    <location>
        <begin position="345"/>
        <end position="367"/>
    </location>
</feature>
<dbReference type="Pfam" id="PF03659">
    <property type="entry name" value="Glyco_hydro_71"/>
    <property type="match status" value="1"/>
</dbReference>
<keyword evidence="10" id="KW-1185">Reference proteome</keyword>
<feature type="transmembrane region" description="Helical" evidence="7">
    <location>
        <begin position="235"/>
        <end position="254"/>
    </location>
</feature>
<feature type="transmembrane region" description="Helical" evidence="7">
    <location>
        <begin position="305"/>
        <end position="325"/>
    </location>
</feature>
<evidence type="ECO:0000313" key="10">
    <source>
        <dbReference type="Proteomes" id="UP000750502"/>
    </source>
</evidence>
<dbReference type="InterPro" id="IPR036259">
    <property type="entry name" value="MFS_trans_sf"/>
</dbReference>
<feature type="transmembrane region" description="Helical" evidence="7">
    <location>
        <begin position="519"/>
        <end position="541"/>
    </location>
</feature>
<dbReference type="Gene3D" id="1.20.1250.20">
    <property type="entry name" value="MFS general substrate transporter like domains"/>
    <property type="match status" value="1"/>
</dbReference>
<dbReference type="GO" id="GO:0000297">
    <property type="term" value="F:spermine transmembrane transporter activity"/>
    <property type="evidence" value="ECO:0007669"/>
    <property type="project" value="TreeGrafter"/>
</dbReference>
<dbReference type="InterPro" id="IPR020846">
    <property type="entry name" value="MFS_dom"/>
</dbReference>
<evidence type="ECO:0000256" key="5">
    <source>
        <dbReference type="ARBA" id="ARBA00023180"/>
    </source>
</evidence>
<organism evidence="9 10">
    <name type="scientific">Fusarium xylarioides</name>
    <dbReference type="NCBI Taxonomy" id="221167"/>
    <lineage>
        <taxon>Eukaryota</taxon>
        <taxon>Fungi</taxon>
        <taxon>Dikarya</taxon>
        <taxon>Ascomycota</taxon>
        <taxon>Pezizomycotina</taxon>
        <taxon>Sordariomycetes</taxon>
        <taxon>Hypocreomycetidae</taxon>
        <taxon>Hypocreales</taxon>
        <taxon>Nectriaceae</taxon>
        <taxon>Fusarium</taxon>
        <taxon>Fusarium fujikuroi species complex</taxon>
    </lineage>
</organism>
<proteinExistence type="predicted"/>
<dbReference type="CDD" id="cd11577">
    <property type="entry name" value="GH71"/>
    <property type="match status" value="1"/>
</dbReference>
<protein>
    <recommendedName>
        <fullName evidence="8">Major facilitator superfamily (MFS) profile domain-containing protein</fullName>
    </recommendedName>
</protein>
<evidence type="ECO:0000256" key="4">
    <source>
        <dbReference type="ARBA" id="ARBA00023136"/>
    </source>
</evidence>
<sequence>MDAAHHTATYDMTSNMTSFEPTPNMPPFDAASHTENMDGRHTPDDEHEPCIRANAGSGGHNLSPTDPDSPMSWPILKKVYVSACSFLFVFVIMYGTTTYTAAIDAIPEAFGVSQRVAVLGFTMPFFGVFFAPIYTPHLSERYGRRPIYFTSFPLFCLCVIVIGLATNISTLLAFRFLAGLFGGPCVVLIEGTFADVWSANKTVTYYSFLTLASYLGAAAGPIIGGFVFAAKGPAWLSWVTLIFATAALAFGSFMPETYGREILRTRIRYNKSGIRLPCAQSGVTLSEMTHITVLTPVKMLFTEPLVIVISLYLGLNFAVVFQWFISVPAALGATYGFGVRQSGLAFVSAIVGVILALLTSSLIEALISSQAKRNMEDIERRLVPAMLGAFLVAGSLFWVAFTATPSIHYLAPISGTAVYVWGNAMVLISFISYLFDAYPPAGTLSALTTAACFRLACAGIVPVFILDMLTNLGGAWTFSLFGIISGVMTSFPFVLYWFGPHWRSKSALLMFTMKGLVKLLAISSTLARVANAKAVFAHYMVGTVTEEHAHKDIDNAKSMGLDGFALNIGDATRDYVSQALSYLFPYAESVGFKLYISMDVYASGDACYHGGKSCHGPSDYQWIWDSYKGSSAYYQVKGRPLISTFSSGGLHNDTWINWKKELANDMFFMPDFDETDGYYDSADGWWSYWGPIVDGIFSWESAWPERKGFGGKYAGDVSIDVPVLAGAHKHEKLYMMGLSPLQYKNAYGAHVYRQGDLNLPKRMVNILNMDPQPDYVQFQTWNDGPEAHYIGNLWTEQNNDTEPYFYANQETWDHTGWQPLVSSFVNAYKTGQSASQMTPMNGDVLVGAAWYRTELSDVKCPYEGNDAYYNKPDGWDDDVNYLYYAIILNPSFGSGYKVTVSGTTEHTAPLNPGMNYGYGAGEVQTGAQRITVKDPSGNVIYTATGGMCVSDGCPNYIYNGNYQVLPFKKGNADPVCNQWPGMDHSACGYGTCHASGDGGNNAAGDDFTHVTCTDPGVTDASKDAKFRWDSVYADQAWKWGVDQWNANPFPGGLNFTEQFSNLFHGPEGIDCGTIENDNPCGSNVVQCDDVTYPGAYFVINSMESIYRVHFNFWDALDRAQNDINAQVGELSSTFAPIKSSDFSVKLLLDIIGLGFSLAVSPMWNSALKGMPYFKANPNTLATVKDWVNPMVTNSITIAKDTLKDDSALSAENSISTRLNAIVTIWQAEIVSMNEQIFNGSKENTDLLFTAITDGQMLETKHQDLGVDAIQALVSKALFAELVPLAWQLSSSELGPVVIDSEQGCGDKPSVKHMNSKNYDSSGVCVGSKMYYLIGCTGEARTCDESHGSFNPGCTDNFFSRLPGLDDLTGSETAFGGLTKEDIVTGAVNSFAGNGNANGWSMLDPSNTIDGMDLVSEYNVTAPGVVMLPVCTASEAFSNWFSFTNGKPKSANYPCN</sequence>
<feature type="transmembrane region" description="Helical" evidence="7">
    <location>
        <begin position="147"/>
        <end position="166"/>
    </location>
</feature>
<dbReference type="Pfam" id="PF07690">
    <property type="entry name" value="MFS_1"/>
    <property type="match status" value="1"/>
</dbReference>
<feature type="transmembrane region" description="Helical" evidence="7">
    <location>
        <begin position="116"/>
        <end position="135"/>
    </location>
</feature>
<keyword evidence="3 7" id="KW-1133">Transmembrane helix</keyword>
<dbReference type="GO" id="GO:0015606">
    <property type="term" value="F:spermidine transmembrane transporter activity"/>
    <property type="evidence" value="ECO:0007669"/>
    <property type="project" value="TreeGrafter"/>
</dbReference>
<feature type="transmembrane region" description="Helical" evidence="7">
    <location>
        <begin position="447"/>
        <end position="466"/>
    </location>
</feature>
<dbReference type="PANTHER" id="PTHR23502:SF38">
    <property type="entry name" value="POLYAMINE TRANSPORTER 4"/>
    <property type="match status" value="1"/>
</dbReference>
<dbReference type="InterPro" id="IPR005197">
    <property type="entry name" value="Glyco_hydro_71"/>
</dbReference>
<feature type="transmembrane region" description="Helical" evidence="7">
    <location>
        <begin position="478"/>
        <end position="498"/>
    </location>
</feature>
<dbReference type="SUPFAM" id="SSF103473">
    <property type="entry name" value="MFS general substrate transporter"/>
    <property type="match status" value="1"/>
</dbReference>
<keyword evidence="2 7" id="KW-0812">Transmembrane</keyword>
<comment type="subcellular location">
    <subcellularLocation>
        <location evidence="1">Membrane</location>
        <topology evidence="1">Multi-pass membrane protein</topology>
    </subcellularLocation>
</comment>
<evidence type="ECO:0000256" key="1">
    <source>
        <dbReference type="ARBA" id="ARBA00004141"/>
    </source>
</evidence>
<keyword evidence="4 7" id="KW-0472">Membrane</keyword>
<evidence type="ECO:0000313" key="9">
    <source>
        <dbReference type="EMBL" id="KAG5768794.1"/>
    </source>
</evidence>
<evidence type="ECO:0000256" key="2">
    <source>
        <dbReference type="ARBA" id="ARBA00022692"/>
    </source>
</evidence>
<feature type="domain" description="Major facilitator superfamily (MFS) profile" evidence="8">
    <location>
        <begin position="81"/>
        <end position="503"/>
    </location>
</feature>
<dbReference type="OrthoDB" id="3257981at2759"/>
<name>A0A9P7L8C1_9HYPO</name>
<dbReference type="PANTHER" id="PTHR23502">
    <property type="entry name" value="MAJOR FACILITATOR SUPERFAMILY"/>
    <property type="match status" value="1"/>
</dbReference>
<comment type="caution">
    <text evidence="9">The sequence shown here is derived from an EMBL/GenBank/DDBJ whole genome shotgun (WGS) entry which is preliminary data.</text>
</comment>
<dbReference type="Gene3D" id="3.20.20.80">
    <property type="entry name" value="Glycosidases"/>
    <property type="match status" value="1"/>
</dbReference>
<dbReference type="GO" id="GO:0051118">
    <property type="term" value="F:glucan endo-1,3-alpha-glucosidase activity"/>
    <property type="evidence" value="ECO:0007669"/>
    <property type="project" value="InterPro"/>
</dbReference>
<feature type="transmembrane region" description="Helical" evidence="7">
    <location>
        <begin position="205"/>
        <end position="229"/>
    </location>
</feature>
<feature type="region of interest" description="Disordered" evidence="6">
    <location>
        <begin position="14"/>
        <end position="65"/>
    </location>
</feature>
<feature type="transmembrane region" description="Helical" evidence="7">
    <location>
        <begin position="79"/>
        <end position="96"/>
    </location>
</feature>
<dbReference type="Proteomes" id="UP000750502">
    <property type="component" value="Unassembled WGS sequence"/>
</dbReference>
<evidence type="ECO:0000256" key="3">
    <source>
        <dbReference type="ARBA" id="ARBA00022989"/>
    </source>
</evidence>
<dbReference type="InterPro" id="IPR011701">
    <property type="entry name" value="MFS"/>
</dbReference>
<evidence type="ECO:0000256" key="6">
    <source>
        <dbReference type="SAM" id="MobiDB-lite"/>
    </source>
</evidence>
<feature type="transmembrane region" description="Helical" evidence="7">
    <location>
        <begin position="387"/>
        <end position="411"/>
    </location>
</feature>
<dbReference type="GO" id="GO:0005886">
    <property type="term" value="C:plasma membrane"/>
    <property type="evidence" value="ECO:0007669"/>
    <property type="project" value="TreeGrafter"/>
</dbReference>
<dbReference type="PROSITE" id="PS50850">
    <property type="entry name" value="MFS"/>
    <property type="match status" value="1"/>
</dbReference>
<evidence type="ECO:0000256" key="7">
    <source>
        <dbReference type="SAM" id="Phobius"/>
    </source>
</evidence>
<accession>A0A9P7L8C1</accession>
<evidence type="ECO:0000259" key="8">
    <source>
        <dbReference type="PROSITE" id="PS50850"/>
    </source>
</evidence>
<reference evidence="9" key="1">
    <citation type="journal article" date="2020" name="bioRxiv">
        <title>Historical genomics reveals the evolutionary mechanisms behind multiple outbreaks of the host-specific coffee wilt pathogen Fusarium xylarioides.</title>
        <authorList>
            <person name="Peck D."/>
            <person name="Nowell R.W."/>
            <person name="Flood J."/>
            <person name="Ryan M.J."/>
            <person name="Barraclough T.G."/>
        </authorList>
    </citation>
    <scope>NUCLEOTIDE SEQUENCE</scope>
    <source>
        <strain evidence="9">IMI 127659i</strain>
    </source>
</reference>
<feature type="transmembrane region" description="Helical" evidence="7">
    <location>
        <begin position="417"/>
        <end position="435"/>
    </location>
</feature>
<keyword evidence="5" id="KW-0325">Glycoprotein</keyword>
<reference evidence="9" key="2">
    <citation type="submission" date="2020-10" db="EMBL/GenBank/DDBJ databases">
        <authorList>
            <person name="Peck L.D."/>
            <person name="Nowell R.W."/>
            <person name="Flood J."/>
            <person name="Ryan M.J."/>
            <person name="Barraclough T.G."/>
        </authorList>
    </citation>
    <scope>NUCLEOTIDE SEQUENCE</scope>
    <source>
        <strain evidence="9">IMI 127659i</strain>
    </source>
</reference>
<feature type="transmembrane region" description="Helical" evidence="7">
    <location>
        <begin position="172"/>
        <end position="193"/>
    </location>
</feature>
<gene>
    <name evidence="9" type="ORF">H9Q72_003779</name>
</gene>
<feature type="compositionally biased region" description="Basic and acidic residues" evidence="6">
    <location>
        <begin position="35"/>
        <end position="50"/>
    </location>
</feature>
<dbReference type="EMBL" id="JADFTT010000093">
    <property type="protein sequence ID" value="KAG5768794.1"/>
    <property type="molecule type" value="Genomic_DNA"/>
</dbReference>